<dbReference type="SMART" id="SM00382">
    <property type="entry name" value="AAA"/>
    <property type="match status" value="1"/>
</dbReference>
<dbReference type="Pfam" id="PF02653">
    <property type="entry name" value="BPD_transp_2"/>
    <property type="match status" value="1"/>
</dbReference>
<dbReference type="InterPro" id="IPR032823">
    <property type="entry name" value="BCA_ABC_TP_C"/>
</dbReference>
<dbReference type="FunFam" id="3.40.50.300:FF:000421">
    <property type="entry name" value="Branched-chain amino acid ABC transporter ATP-binding protein"/>
    <property type="match status" value="1"/>
</dbReference>
<dbReference type="AlphaFoldDB" id="A0A1H6DCW5"/>
<feature type="transmembrane region" description="Helical" evidence="9">
    <location>
        <begin position="34"/>
        <end position="52"/>
    </location>
</feature>
<keyword evidence="8 9" id="KW-0472">Membrane</keyword>
<name>A0A1H6DCW5_9ACTN</name>
<dbReference type="GO" id="GO:0005886">
    <property type="term" value="C:plasma membrane"/>
    <property type="evidence" value="ECO:0007669"/>
    <property type="project" value="UniProtKB-SubCell"/>
</dbReference>
<feature type="transmembrane region" description="Helical" evidence="9">
    <location>
        <begin position="12"/>
        <end position="28"/>
    </location>
</feature>
<dbReference type="SUPFAM" id="SSF52540">
    <property type="entry name" value="P-loop containing nucleoside triphosphate hydrolases"/>
    <property type="match status" value="1"/>
</dbReference>
<dbReference type="InterPro" id="IPR003439">
    <property type="entry name" value="ABC_transporter-like_ATP-bd"/>
</dbReference>
<dbReference type="CDD" id="cd06581">
    <property type="entry name" value="TM_PBP1_LivM_like"/>
    <property type="match status" value="1"/>
</dbReference>
<organism evidence="11 12">
    <name type="scientific">Actinacidiphila yanglinensis</name>
    <dbReference type="NCBI Taxonomy" id="310779"/>
    <lineage>
        <taxon>Bacteria</taxon>
        <taxon>Bacillati</taxon>
        <taxon>Actinomycetota</taxon>
        <taxon>Actinomycetes</taxon>
        <taxon>Kitasatosporales</taxon>
        <taxon>Streptomycetaceae</taxon>
        <taxon>Actinacidiphila</taxon>
    </lineage>
</organism>
<feature type="transmembrane region" description="Helical" evidence="9">
    <location>
        <begin position="214"/>
        <end position="234"/>
    </location>
</feature>
<dbReference type="GO" id="GO:0015658">
    <property type="term" value="F:branched-chain amino acid transmembrane transporter activity"/>
    <property type="evidence" value="ECO:0007669"/>
    <property type="project" value="InterPro"/>
</dbReference>
<reference evidence="11 12" key="1">
    <citation type="submission" date="2016-10" db="EMBL/GenBank/DDBJ databases">
        <authorList>
            <person name="de Groot N.N."/>
        </authorList>
    </citation>
    <scope>NUCLEOTIDE SEQUENCE [LARGE SCALE GENOMIC DNA]</scope>
    <source>
        <strain evidence="11 12">CGMCC 4.2023</strain>
    </source>
</reference>
<keyword evidence="6 11" id="KW-0067">ATP-binding</keyword>
<dbReference type="InterPro" id="IPR051120">
    <property type="entry name" value="ABC_AA/LPS_Transport"/>
</dbReference>
<feature type="transmembrane region" description="Helical" evidence="9">
    <location>
        <begin position="159"/>
        <end position="179"/>
    </location>
</feature>
<dbReference type="Gene3D" id="3.40.50.300">
    <property type="entry name" value="P-loop containing nucleotide triphosphate hydrolases"/>
    <property type="match status" value="1"/>
</dbReference>
<evidence type="ECO:0000256" key="1">
    <source>
        <dbReference type="ARBA" id="ARBA00004651"/>
    </source>
</evidence>
<dbReference type="InterPro" id="IPR043428">
    <property type="entry name" value="LivM-like"/>
</dbReference>
<dbReference type="InterPro" id="IPR003593">
    <property type="entry name" value="AAA+_ATPase"/>
</dbReference>
<accession>A0A1H6DCW5</accession>
<evidence type="ECO:0000256" key="8">
    <source>
        <dbReference type="ARBA" id="ARBA00023136"/>
    </source>
</evidence>
<evidence type="ECO:0000256" key="5">
    <source>
        <dbReference type="ARBA" id="ARBA00022741"/>
    </source>
</evidence>
<dbReference type="CDD" id="cd03219">
    <property type="entry name" value="ABC_Mj1267_LivG_branched"/>
    <property type="match status" value="1"/>
</dbReference>
<keyword evidence="3" id="KW-1003">Cell membrane</keyword>
<dbReference type="EMBL" id="FNVU01000013">
    <property type="protein sequence ID" value="SEG82633.1"/>
    <property type="molecule type" value="Genomic_DNA"/>
</dbReference>
<keyword evidence="7 9" id="KW-1133">Transmembrane helix</keyword>
<dbReference type="InterPro" id="IPR001851">
    <property type="entry name" value="ABC_transp_permease"/>
</dbReference>
<dbReference type="Pfam" id="PF00005">
    <property type="entry name" value="ABC_tran"/>
    <property type="match status" value="1"/>
</dbReference>
<feature type="transmembrane region" description="Helical" evidence="9">
    <location>
        <begin position="115"/>
        <end position="139"/>
    </location>
</feature>
<evidence type="ECO:0000256" key="4">
    <source>
        <dbReference type="ARBA" id="ARBA00022692"/>
    </source>
</evidence>
<feature type="transmembrane region" description="Helical" evidence="9">
    <location>
        <begin position="59"/>
        <end position="77"/>
    </location>
</feature>
<keyword evidence="12" id="KW-1185">Reference proteome</keyword>
<dbReference type="GO" id="GO:0016887">
    <property type="term" value="F:ATP hydrolysis activity"/>
    <property type="evidence" value="ECO:0007669"/>
    <property type="project" value="InterPro"/>
</dbReference>
<dbReference type="PROSITE" id="PS50893">
    <property type="entry name" value="ABC_TRANSPORTER_2"/>
    <property type="match status" value="1"/>
</dbReference>
<dbReference type="GO" id="GO:0005524">
    <property type="term" value="F:ATP binding"/>
    <property type="evidence" value="ECO:0007669"/>
    <property type="project" value="UniProtKB-KW"/>
</dbReference>
<dbReference type="OrthoDB" id="9805514at2"/>
<comment type="subcellular location">
    <subcellularLocation>
        <location evidence="1">Cell membrane</location>
        <topology evidence="1">Multi-pass membrane protein</topology>
    </subcellularLocation>
</comment>
<keyword evidence="5" id="KW-0547">Nucleotide-binding</keyword>
<gene>
    <name evidence="11" type="ORF">SAMN05216223_113176</name>
</gene>
<feature type="transmembrane region" description="Helical" evidence="9">
    <location>
        <begin position="284"/>
        <end position="305"/>
    </location>
</feature>
<dbReference type="RefSeq" id="WP_103888664.1">
    <property type="nucleotide sequence ID" value="NZ_FNVU01000013.1"/>
</dbReference>
<feature type="transmembrane region" description="Helical" evidence="9">
    <location>
        <begin position="246"/>
        <end position="272"/>
    </location>
</feature>
<evidence type="ECO:0000256" key="6">
    <source>
        <dbReference type="ARBA" id="ARBA00022840"/>
    </source>
</evidence>
<evidence type="ECO:0000313" key="12">
    <source>
        <dbReference type="Proteomes" id="UP000236754"/>
    </source>
</evidence>
<dbReference type="InterPro" id="IPR027417">
    <property type="entry name" value="P-loop_NTPase"/>
</dbReference>
<dbReference type="Proteomes" id="UP000236754">
    <property type="component" value="Unassembled WGS sequence"/>
</dbReference>
<evidence type="ECO:0000256" key="2">
    <source>
        <dbReference type="ARBA" id="ARBA00022448"/>
    </source>
</evidence>
<evidence type="ECO:0000256" key="3">
    <source>
        <dbReference type="ARBA" id="ARBA00022475"/>
    </source>
</evidence>
<evidence type="ECO:0000313" key="11">
    <source>
        <dbReference type="EMBL" id="SEG82633.1"/>
    </source>
</evidence>
<keyword evidence="4 9" id="KW-0812">Transmembrane</keyword>
<evidence type="ECO:0000256" key="7">
    <source>
        <dbReference type="ARBA" id="ARBA00022989"/>
    </source>
</evidence>
<proteinExistence type="predicted"/>
<evidence type="ECO:0000259" key="10">
    <source>
        <dbReference type="PROSITE" id="PS50893"/>
    </source>
</evidence>
<sequence length="612" mass="65084">MSLLNHRLARPGAYTVLLVIAWFVPYSVGSYEMHILDTALVYAVLAVGQGLVMGIAGQINLAQVAFLGVGAYTTAILTTHNHLGFWAAAVLAVLASALIGLIVGLPALRVQSHYLGIVTLGLSLAFLNWVTNASIAGSGSGIPGIPVPPLGSVDLSSDYLYYYLELVVFTLGLAFGLFVVRTRLGRRLRAMRDDSLAAGSLGASIPVLRMTSFLLAGVYGGVAGVLYAGLIRFVAPETFSTSNMFLLLAMVVIGGRQSLWGCVVGALVLSIVQNELTDLSTYSQLGYGSVVVLMVVFLPTGLAGVPSQLLRLRRHSTGGTSLTLGQFQPYDAAATTSAGEGVLLDLDGVTMRFKGLTALDQVSLTVHEGEIRGIVGPNGSGKTTLFNVISGLYHASGGTVRFGGTRIVGMRPNRLAHLGMARTFQNLRLFRNLTVREHLLTALDRTPTRWAWRYVLWPFGVQHGEKFLRAEAEQLLDRFGLAPFADAIPYSLPYGIQRRVELARAMSAHPRLLLLDEPAAGLNGAEKAQLAEIVGSIRDSGTTVVIIEHDMSLVMSLCGRVTVLAAGQVIADGLPTEVAANPQVIEAYLGRAAQNTPTVEDEPAALGSEEHA</sequence>
<feature type="domain" description="ABC transporter" evidence="10">
    <location>
        <begin position="344"/>
        <end position="591"/>
    </location>
</feature>
<dbReference type="Pfam" id="PF12399">
    <property type="entry name" value="BCA_ABC_TP_C"/>
    <property type="match status" value="1"/>
</dbReference>
<evidence type="ECO:0000256" key="9">
    <source>
        <dbReference type="SAM" id="Phobius"/>
    </source>
</evidence>
<dbReference type="PANTHER" id="PTHR45772">
    <property type="entry name" value="CONSERVED COMPONENT OF ABC TRANSPORTER FOR NATURAL AMINO ACIDS-RELATED"/>
    <property type="match status" value="1"/>
</dbReference>
<keyword evidence="2" id="KW-0813">Transport</keyword>
<protein>
    <submittedName>
        <fullName evidence="11">Amino acid/amide ABC transporter membrane protein 2, HAAT family /amino acid/amide ABC transporter ATP-binding protein 1, HAAT family</fullName>
    </submittedName>
</protein>
<feature type="transmembrane region" description="Helical" evidence="9">
    <location>
        <begin position="83"/>
        <end position="108"/>
    </location>
</feature>